<gene>
    <name evidence="3" type="primary">pol_1144</name>
    <name evidence="3" type="ORF">NPIL_188991</name>
</gene>
<dbReference type="InterPro" id="IPR041588">
    <property type="entry name" value="Integrase_H2C2"/>
</dbReference>
<accession>A0A8X6MLZ6</accession>
<comment type="caution">
    <text evidence="3">The sequence shown here is derived from an EMBL/GenBank/DDBJ whole genome shotgun (WGS) entry which is preliminary data.</text>
</comment>
<reference evidence="3" key="1">
    <citation type="submission" date="2020-08" db="EMBL/GenBank/DDBJ databases">
        <title>Multicomponent nature underlies the extraordinary mechanical properties of spider dragline silk.</title>
        <authorList>
            <person name="Kono N."/>
            <person name="Nakamura H."/>
            <person name="Mori M."/>
            <person name="Yoshida Y."/>
            <person name="Ohtoshi R."/>
            <person name="Malay A.D."/>
            <person name="Moran D.A.P."/>
            <person name="Tomita M."/>
            <person name="Numata K."/>
            <person name="Arakawa K."/>
        </authorList>
    </citation>
    <scope>NUCLEOTIDE SEQUENCE</scope>
</reference>
<organism evidence="3 4">
    <name type="scientific">Nephila pilipes</name>
    <name type="common">Giant wood spider</name>
    <name type="synonym">Nephila maculata</name>
    <dbReference type="NCBI Taxonomy" id="299642"/>
    <lineage>
        <taxon>Eukaryota</taxon>
        <taxon>Metazoa</taxon>
        <taxon>Ecdysozoa</taxon>
        <taxon>Arthropoda</taxon>
        <taxon>Chelicerata</taxon>
        <taxon>Arachnida</taxon>
        <taxon>Araneae</taxon>
        <taxon>Araneomorphae</taxon>
        <taxon>Entelegynae</taxon>
        <taxon>Araneoidea</taxon>
        <taxon>Nephilidae</taxon>
        <taxon>Nephila</taxon>
    </lineage>
</organism>
<dbReference type="GO" id="GO:0003964">
    <property type="term" value="F:RNA-directed DNA polymerase activity"/>
    <property type="evidence" value="ECO:0007669"/>
    <property type="project" value="UniProtKB-EC"/>
</dbReference>
<dbReference type="SUPFAM" id="SSF56672">
    <property type="entry name" value="DNA/RNA polymerases"/>
    <property type="match status" value="1"/>
</dbReference>
<dbReference type="InterPro" id="IPR043502">
    <property type="entry name" value="DNA/RNA_pol_sf"/>
</dbReference>
<protein>
    <recommendedName>
        <fullName evidence="1">RNA-directed DNA polymerase</fullName>
        <ecNumber evidence="1">2.7.7.49</ecNumber>
    </recommendedName>
</protein>
<proteinExistence type="predicted"/>
<dbReference type="EC" id="2.7.7.49" evidence="1"/>
<dbReference type="Gene3D" id="3.30.70.270">
    <property type="match status" value="1"/>
</dbReference>
<dbReference type="PANTHER" id="PTHR37984:SF5">
    <property type="entry name" value="PROTEIN NYNRIN-LIKE"/>
    <property type="match status" value="1"/>
</dbReference>
<dbReference type="PANTHER" id="PTHR37984">
    <property type="entry name" value="PROTEIN CBG26694"/>
    <property type="match status" value="1"/>
</dbReference>
<keyword evidence="4" id="KW-1185">Reference proteome</keyword>
<dbReference type="Pfam" id="PF17921">
    <property type="entry name" value="Integrase_H2C2"/>
    <property type="match status" value="1"/>
</dbReference>
<dbReference type="InterPro" id="IPR043128">
    <property type="entry name" value="Rev_trsase/Diguanyl_cyclase"/>
</dbReference>
<name>A0A8X6MLZ6_NEPPI</name>
<dbReference type="EMBL" id="BMAW01048485">
    <property type="protein sequence ID" value="GFS66174.1"/>
    <property type="molecule type" value="Genomic_DNA"/>
</dbReference>
<evidence type="ECO:0000259" key="2">
    <source>
        <dbReference type="Pfam" id="PF17921"/>
    </source>
</evidence>
<dbReference type="Proteomes" id="UP000887013">
    <property type="component" value="Unassembled WGS sequence"/>
</dbReference>
<sequence length="139" mass="16206">MFQRFEEYGVVQNASKTVQGETLVKLFGHKVTAEGIPAIPEKVAAIMNFPKAETVKELRRFLAICNFFRREIFNKLNAFSHSGIRASLKLVVERYVWLSMRHGVTLWARTCLQCQRAKVPWHTRSERGKLETPNSRFHW</sequence>
<dbReference type="InterPro" id="IPR050951">
    <property type="entry name" value="Retrovirus_Pol_polyprotein"/>
</dbReference>
<evidence type="ECO:0000256" key="1">
    <source>
        <dbReference type="ARBA" id="ARBA00012493"/>
    </source>
</evidence>
<dbReference type="AlphaFoldDB" id="A0A8X6MLZ6"/>
<feature type="domain" description="Integrase zinc-binding" evidence="2">
    <location>
        <begin position="69"/>
        <end position="119"/>
    </location>
</feature>
<dbReference type="OrthoDB" id="6514906at2759"/>
<evidence type="ECO:0000313" key="3">
    <source>
        <dbReference type="EMBL" id="GFS66174.1"/>
    </source>
</evidence>
<evidence type="ECO:0000313" key="4">
    <source>
        <dbReference type="Proteomes" id="UP000887013"/>
    </source>
</evidence>